<keyword evidence="1" id="KW-1133">Transmembrane helix</keyword>
<gene>
    <name evidence="2" type="ORF">Tci_010125</name>
</gene>
<evidence type="ECO:0000256" key="1">
    <source>
        <dbReference type="SAM" id="Phobius"/>
    </source>
</evidence>
<dbReference type="AlphaFoldDB" id="A0A6L2JNH5"/>
<feature type="transmembrane region" description="Helical" evidence="1">
    <location>
        <begin position="64"/>
        <end position="87"/>
    </location>
</feature>
<keyword evidence="1" id="KW-0472">Membrane</keyword>
<sequence length="100" mass="11266">MGSGGLILPANGDEYVLKGPELFDESNSESQWLFAHCLKVWAFRGSRRIETPQSREKRNKLSKMVLLVVSKIIIITWAYAFIASAILDVAFSMVMWDASK</sequence>
<evidence type="ECO:0000313" key="2">
    <source>
        <dbReference type="EMBL" id="GEU38147.1"/>
    </source>
</evidence>
<keyword evidence="1" id="KW-0812">Transmembrane</keyword>
<accession>A0A6L2JNH5</accession>
<reference evidence="2" key="1">
    <citation type="journal article" date="2019" name="Sci. Rep.">
        <title>Draft genome of Tanacetum cinerariifolium, the natural source of mosquito coil.</title>
        <authorList>
            <person name="Yamashiro T."/>
            <person name="Shiraishi A."/>
            <person name="Satake H."/>
            <person name="Nakayama K."/>
        </authorList>
    </citation>
    <scope>NUCLEOTIDE SEQUENCE</scope>
</reference>
<dbReference type="EMBL" id="BKCJ010001017">
    <property type="protein sequence ID" value="GEU38147.1"/>
    <property type="molecule type" value="Genomic_DNA"/>
</dbReference>
<protein>
    <submittedName>
        <fullName evidence="2">Uncharacterized protein</fullName>
    </submittedName>
</protein>
<organism evidence="2">
    <name type="scientific">Tanacetum cinerariifolium</name>
    <name type="common">Dalmatian daisy</name>
    <name type="synonym">Chrysanthemum cinerariifolium</name>
    <dbReference type="NCBI Taxonomy" id="118510"/>
    <lineage>
        <taxon>Eukaryota</taxon>
        <taxon>Viridiplantae</taxon>
        <taxon>Streptophyta</taxon>
        <taxon>Embryophyta</taxon>
        <taxon>Tracheophyta</taxon>
        <taxon>Spermatophyta</taxon>
        <taxon>Magnoliopsida</taxon>
        <taxon>eudicotyledons</taxon>
        <taxon>Gunneridae</taxon>
        <taxon>Pentapetalae</taxon>
        <taxon>asterids</taxon>
        <taxon>campanulids</taxon>
        <taxon>Asterales</taxon>
        <taxon>Asteraceae</taxon>
        <taxon>Asteroideae</taxon>
        <taxon>Anthemideae</taxon>
        <taxon>Anthemidinae</taxon>
        <taxon>Tanacetum</taxon>
    </lineage>
</organism>
<comment type="caution">
    <text evidence="2">The sequence shown here is derived from an EMBL/GenBank/DDBJ whole genome shotgun (WGS) entry which is preliminary data.</text>
</comment>
<proteinExistence type="predicted"/>
<name>A0A6L2JNH5_TANCI</name>